<evidence type="ECO:0000313" key="6">
    <source>
        <dbReference type="Proteomes" id="UP000516260"/>
    </source>
</evidence>
<comment type="caution">
    <text evidence="5">The sequence shown here is derived from an EMBL/GenBank/DDBJ whole genome shotgun (WGS) entry which is preliminary data.</text>
</comment>
<dbReference type="EMBL" id="SWLE01000008">
    <property type="protein sequence ID" value="TNM97126.1"/>
    <property type="molecule type" value="Genomic_DNA"/>
</dbReference>
<protein>
    <recommendedName>
        <fullName evidence="4">SAM domain-containing protein</fullName>
    </recommendedName>
</protein>
<dbReference type="CDD" id="cd09512">
    <property type="entry name" value="SAM_Neurabin-like"/>
    <property type="match status" value="1"/>
</dbReference>
<feature type="domain" description="SAM" evidence="4">
    <location>
        <begin position="96"/>
        <end position="159"/>
    </location>
</feature>
<feature type="region of interest" description="Disordered" evidence="3">
    <location>
        <begin position="160"/>
        <end position="183"/>
    </location>
</feature>
<dbReference type="PANTHER" id="PTHR16154:SF24">
    <property type="entry name" value="NEURABIN-2"/>
    <property type="match status" value="1"/>
</dbReference>
<dbReference type="GO" id="GO:0007015">
    <property type="term" value="P:actin filament organization"/>
    <property type="evidence" value="ECO:0007669"/>
    <property type="project" value="TreeGrafter"/>
</dbReference>
<dbReference type="AlphaFoldDB" id="A0A4Z2C002"/>
<feature type="compositionally biased region" description="Low complexity" evidence="3">
    <location>
        <begin position="62"/>
        <end position="76"/>
    </location>
</feature>
<organism evidence="5 6">
    <name type="scientific">Takifugu bimaculatus</name>
    <dbReference type="NCBI Taxonomy" id="433685"/>
    <lineage>
        <taxon>Eukaryota</taxon>
        <taxon>Metazoa</taxon>
        <taxon>Chordata</taxon>
        <taxon>Craniata</taxon>
        <taxon>Vertebrata</taxon>
        <taxon>Euteleostomi</taxon>
        <taxon>Actinopterygii</taxon>
        <taxon>Neopterygii</taxon>
        <taxon>Teleostei</taxon>
        <taxon>Neoteleostei</taxon>
        <taxon>Acanthomorphata</taxon>
        <taxon>Eupercaria</taxon>
        <taxon>Tetraodontiformes</taxon>
        <taxon>Tetradontoidea</taxon>
        <taxon>Tetraodontidae</taxon>
        <taxon>Takifugu</taxon>
    </lineage>
</organism>
<evidence type="ECO:0000256" key="2">
    <source>
        <dbReference type="ARBA" id="ARBA00023054"/>
    </source>
</evidence>
<feature type="compositionally biased region" description="Basic and acidic residues" evidence="3">
    <location>
        <begin position="161"/>
        <end position="171"/>
    </location>
</feature>
<name>A0A4Z2C002_9TELE</name>
<dbReference type="GO" id="GO:0015629">
    <property type="term" value="C:actin cytoskeleton"/>
    <property type="evidence" value="ECO:0007669"/>
    <property type="project" value="TreeGrafter"/>
</dbReference>
<dbReference type="GO" id="GO:0019722">
    <property type="term" value="P:calcium-mediated signaling"/>
    <property type="evidence" value="ECO:0007669"/>
    <property type="project" value="TreeGrafter"/>
</dbReference>
<dbReference type="InterPro" id="IPR043446">
    <property type="entry name" value="Neurabin-like"/>
</dbReference>
<proteinExistence type="predicted"/>
<dbReference type="GO" id="GO:0030425">
    <property type="term" value="C:dendrite"/>
    <property type="evidence" value="ECO:0007669"/>
    <property type="project" value="TreeGrafter"/>
</dbReference>
<evidence type="ECO:0000259" key="4">
    <source>
        <dbReference type="PROSITE" id="PS50105"/>
    </source>
</evidence>
<dbReference type="SMART" id="SM00454">
    <property type="entry name" value="SAM"/>
    <property type="match status" value="1"/>
</dbReference>
<dbReference type="GO" id="GO:0014069">
    <property type="term" value="C:postsynaptic density"/>
    <property type="evidence" value="ECO:0007669"/>
    <property type="project" value="TreeGrafter"/>
</dbReference>
<gene>
    <name evidence="5" type="ORF">fugu_015282</name>
</gene>
<dbReference type="SUPFAM" id="SSF47769">
    <property type="entry name" value="SAM/Pointed domain"/>
    <property type="match status" value="1"/>
</dbReference>
<keyword evidence="6" id="KW-1185">Reference proteome</keyword>
<dbReference type="GO" id="GO:0051015">
    <property type="term" value="F:actin filament binding"/>
    <property type="evidence" value="ECO:0007669"/>
    <property type="project" value="TreeGrafter"/>
</dbReference>
<dbReference type="Gene3D" id="1.10.150.50">
    <property type="entry name" value="Transcription Factor, Ets-1"/>
    <property type="match status" value="1"/>
</dbReference>
<keyword evidence="1" id="KW-0597">Phosphoprotein</keyword>
<evidence type="ECO:0000256" key="3">
    <source>
        <dbReference type="SAM" id="MobiDB-lite"/>
    </source>
</evidence>
<dbReference type="InterPro" id="IPR001660">
    <property type="entry name" value="SAM"/>
</dbReference>
<dbReference type="FunFam" id="1.10.150.50:FF:000008">
    <property type="entry name" value="Neurabin-1 isoform 1-like protein"/>
    <property type="match status" value="1"/>
</dbReference>
<evidence type="ECO:0000313" key="5">
    <source>
        <dbReference type="EMBL" id="TNM97126.1"/>
    </source>
</evidence>
<feature type="region of interest" description="Disordered" evidence="3">
    <location>
        <begin position="1"/>
        <end position="89"/>
    </location>
</feature>
<accession>A0A4Z2C002</accession>
<dbReference type="Pfam" id="PF07647">
    <property type="entry name" value="SAM_2"/>
    <property type="match status" value="1"/>
</dbReference>
<dbReference type="Proteomes" id="UP000516260">
    <property type="component" value="Chromosome 16"/>
</dbReference>
<feature type="compositionally biased region" description="Low complexity" evidence="3">
    <location>
        <begin position="40"/>
        <end position="49"/>
    </location>
</feature>
<evidence type="ECO:0000256" key="1">
    <source>
        <dbReference type="ARBA" id="ARBA00022553"/>
    </source>
</evidence>
<dbReference type="PROSITE" id="PS50105">
    <property type="entry name" value="SAM_DOMAIN"/>
    <property type="match status" value="1"/>
</dbReference>
<sequence length="183" mass="20333">MLLERNPPFSFEALLGRPVGSPEDQEGALVAPGRGREPSESPSRSSGSPVTFSWFSEGRGTLSPSCSSKLSPLSSPRHQKPHSQVWEEPLSPMSSWTTQQVCQWLKGLNLEQYVPEFSANEVDGRQLLQMDGKALKGLGVLSASDRAALKRRIKDVQSAAEKQRKAVEKMEKQRRRKQEQCSN</sequence>
<dbReference type="GO" id="GO:0031175">
    <property type="term" value="P:neuron projection development"/>
    <property type="evidence" value="ECO:0007669"/>
    <property type="project" value="TreeGrafter"/>
</dbReference>
<keyword evidence="2" id="KW-0175">Coiled coil</keyword>
<dbReference type="GO" id="GO:0005737">
    <property type="term" value="C:cytoplasm"/>
    <property type="evidence" value="ECO:0007669"/>
    <property type="project" value="TreeGrafter"/>
</dbReference>
<dbReference type="PANTHER" id="PTHR16154">
    <property type="entry name" value="NEURABIN"/>
    <property type="match status" value="1"/>
</dbReference>
<dbReference type="InterPro" id="IPR013761">
    <property type="entry name" value="SAM/pointed_sf"/>
</dbReference>
<reference evidence="5 6" key="1">
    <citation type="submission" date="2019-04" db="EMBL/GenBank/DDBJ databases">
        <title>The sequence and de novo assembly of Takifugu bimaculatus genome using PacBio and Hi-C technologies.</title>
        <authorList>
            <person name="Xu P."/>
            <person name="Liu B."/>
            <person name="Zhou Z."/>
        </authorList>
    </citation>
    <scope>NUCLEOTIDE SEQUENCE [LARGE SCALE GENOMIC DNA]</scope>
    <source>
        <strain evidence="5">TB-2018</strain>
        <tissue evidence="5">Muscle</tissue>
    </source>
</reference>